<dbReference type="Proteomes" id="UP000194499">
    <property type="component" value="Unassembled WGS sequence"/>
</dbReference>
<sequence length="75" mass="8734">MKIKDLVLNQFEKEGKYEITTSDENEGLVKYKCTVKAIDSTSIFATFFEMDGEECDFAAWVNWREIVTLDKIQTK</sequence>
<organism evidence="1 2">
    <name type="scientific">Bacillus pacificus</name>
    <dbReference type="NCBI Taxonomy" id="2026187"/>
    <lineage>
        <taxon>Bacteria</taxon>
        <taxon>Bacillati</taxon>
        <taxon>Bacillota</taxon>
        <taxon>Bacilli</taxon>
        <taxon>Bacillales</taxon>
        <taxon>Bacillaceae</taxon>
        <taxon>Bacillus</taxon>
        <taxon>Bacillus cereus group</taxon>
    </lineage>
</organism>
<evidence type="ECO:0000313" key="1">
    <source>
        <dbReference type="EMBL" id="SMD65675.1"/>
    </source>
</evidence>
<dbReference type="AlphaFoldDB" id="A0A1Y5YVQ8"/>
<gene>
    <name evidence="1" type="ORF">BACERE00191_00412</name>
</gene>
<dbReference type="EMBL" id="FWZB01000019">
    <property type="protein sequence ID" value="SMD65675.1"/>
    <property type="molecule type" value="Genomic_DNA"/>
</dbReference>
<protein>
    <submittedName>
        <fullName evidence="1">Uncharacterized protein</fullName>
    </submittedName>
</protein>
<accession>A0A1Y5YVQ8</accession>
<name>A0A1Y5YVQ8_9BACI</name>
<evidence type="ECO:0000313" key="2">
    <source>
        <dbReference type="Proteomes" id="UP000194499"/>
    </source>
</evidence>
<reference evidence="2" key="1">
    <citation type="submission" date="2017-04" db="EMBL/GenBank/DDBJ databases">
        <authorList>
            <person name="Criscuolo A."/>
        </authorList>
    </citation>
    <scope>NUCLEOTIDE SEQUENCE [LARGE SCALE GENOMIC DNA]</scope>
</reference>
<proteinExistence type="predicted"/>
<dbReference type="RefSeq" id="WP_176359588.1">
    <property type="nucleotide sequence ID" value="NZ_FWZB01000019.1"/>
</dbReference>